<comment type="caution">
    <text evidence="2">The sequence shown here is derived from an EMBL/GenBank/DDBJ whole genome shotgun (WGS) entry which is preliminary data.</text>
</comment>
<dbReference type="RefSeq" id="WP_386717512.1">
    <property type="nucleotide sequence ID" value="NZ_JBHRSZ010000002.1"/>
</dbReference>
<proteinExistence type="predicted"/>
<protein>
    <recommendedName>
        <fullName evidence="4">LPP20 lipoprotein</fullName>
    </recommendedName>
</protein>
<dbReference type="EMBL" id="JBHRSZ010000002">
    <property type="protein sequence ID" value="MFC3150538.1"/>
    <property type="molecule type" value="Genomic_DNA"/>
</dbReference>
<evidence type="ECO:0000313" key="3">
    <source>
        <dbReference type="Proteomes" id="UP001595476"/>
    </source>
</evidence>
<feature type="signal peptide" evidence="1">
    <location>
        <begin position="1"/>
        <end position="21"/>
    </location>
</feature>
<gene>
    <name evidence="2" type="ORF">ACFOEK_05850</name>
</gene>
<accession>A0ABV7HCY8</accession>
<keyword evidence="3" id="KW-1185">Reference proteome</keyword>
<organism evidence="2 3">
    <name type="scientific">Litoribrevibacter euphylliae</name>
    <dbReference type="NCBI Taxonomy" id="1834034"/>
    <lineage>
        <taxon>Bacteria</taxon>
        <taxon>Pseudomonadati</taxon>
        <taxon>Pseudomonadota</taxon>
        <taxon>Gammaproteobacteria</taxon>
        <taxon>Oceanospirillales</taxon>
        <taxon>Oceanospirillaceae</taxon>
        <taxon>Litoribrevibacter</taxon>
    </lineage>
</organism>
<evidence type="ECO:0000256" key="1">
    <source>
        <dbReference type="SAM" id="SignalP"/>
    </source>
</evidence>
<keyword evidence="1" id="KW-0732">Signal</keyword>
<dbReference type="Gene3D" id="3.10.129.140">
    <property type="entry name" value="Helicobacter TNF-alpha-Inducing protein"/>
    <property type="match status" value="1"/>
</dbReference>
<sequence>MKNIALILSACLFVILTGCQTQPVAQQPTTPQTPVWIHNPGNGVVGSSVTHVKGRHFQEQLAISRARQQLAARQGVDVEYVQMSSETVTNETANTKVKRVGTEEVSTKTVKAKVVEKWVNPVTREVFVLVVPVN</sequence>
<name>A0ABV7HCY8_9GAMM</name>
<dbReference type="Proteomes" id="UP001595476">
    <property type="component" value="Unassembled WGS sequence"/>
</dbReference>
<dbReference type="PROSITE" id="PS51257">
    <property type="entry name" value="PROKAR_LIPOPROTEIN"/>
    <property type="match status" value="1"/>
</dbReference>
<evidence type="ECO:0000313" key="2">
    <source>
        <dbReference type="EMBL" id="MFC3150538.1"/>
    </source>
</evidence>
<reference evidence="3" key="1">
    <citation type="journal article" date="2019" name="Int. J. Syst. Evol. Microbiol.">
        <title>The Global Catalogue of Microorganisms (GCM) 10K type strain sequencing project: providing services to taxonomists for standard genome sequencing and annotation.</title>
        <authorList>
            <consortium name="The Broad Institute Genomics Platform"/>
            <consortium name="The Broad Institute Genome Sequencing Center for Infectious Disease"/>
            <person name="Wu L."/>
            <person name="Ma J."/>
        </authorList>
    </citation>
    <scope>NUCLEOTIDE SEQUENCE [LARGE SCALE GENOMIC DNA]</scope>
    <source>
        <strain evidence="3">KCTC 52438</strain>
    </source>
</reference>
<feature type="chain" id="PRO_5046319917" description="LPP20 lipoprotein" evidence="1">
    <location>
        <begin position="22"/>
        <end position="134"/>
    </location>
</feature>
<evidence type="ECO:0008006" key="4">
    <source>
        <dbReference type="Google" id="ProtNLM"/>
    </source>
</evidence>